<dbReference type="Pfam" id="PF08379">
    <property type="entry name" value="Bact_transglu_N"/>
    <property type="match status" value="1"/>
</dbReference>
<proteinExistence type="predicted"/>
<dbReference type="InterPro" id="IPR038765">
    <property type="entry name" value="Papain-like_cys_pep_sf"/>
</dbReference>
<feature type="domain" description="Transglutaminase-like" evidence="1">
    <location>
        <begin position="173"/>
        <end position="247"/>
    </location>
</feature>
<evidence type="ECO:0000313" key="3">
    <source>
        <dbReference type="Proteomes" id="UP001202180"/>
    </source>
</evidence>
<reference evidence="2 3" key="1">
    <citation type="submission" date="2022-04" db="EMBL/GenBank/DDBJ databases">
        <title>Spirosoma sp. strain RP8 genome sequencing and assembly.</title>
        <authorList>
            <person name="Jung Y."/>
        </authorList>
    </citation>
    <scope>NUCLEOTIDE SEQUENCE [LARGE SCALE GENOMIC DNA]</scope>
    <source>
        <strain evidence="2 3">RP8</strain>
    </source>
</reference>
<dbReference type="Proteomes" id="UP001202180">
    <property type="component" value="Unassembled WGS sequence"/>
</dbReference>
<dbReference type="SUPFAM" id="SSF54001">
    <property type="entry name" value="Cysteine proteinases"/>
    <property type="match status" value="1"/>
</dbReference>
<gene>
    <name evidence="2" type="ORF">M0L20_26800</name>
</gene>
<evidence type="ECO:0000313" key="2">
    <source>
        <dbReference type="EMBL" id="MCK8495503.1"/>
    </source>
</evidence>
<protein>
    <submittedName>
        <fullName evidence="2">Transglutaminase family protein</fullName>
    </submittedName>
</protein>
<dbReference type="EMBL" id="JALPRF010000009">
    <property type="protein sequence ID" value="MCK8495503.1"/>
    <property type="molecule type" value="Genomic_DNA"/>
</dbReference>
<dbReference type="PANTHER" id="PTHR33490:SF1">
    <property type="entry name" value="SLL1233 PROTEIN"/>
    <property type="match status" value="1"/>
</dbReference>
<dbReference type="InterPro" id="IPR002931">
    <property type="entry name" value="Transglutaminase-like"/>
</dbReference>
<organism evidence="2 3">
    <name type="scientific">Spirosoma liriopis</name>
    <dbReference type="NCBI Taxonomy" id="2937440"/>
    <lineage>
        <taxon>Bacteria</taxon>
        <taxon>Pseudomonadati</taxon>
        <taxon>Bacteroidota</taxon>
        <taxon>Cytophagia</taxon>
        <taxon>Cytophagales</taxon>
        <taxon>Cytophagaceae</taxon>
        <taxon>Spirosoma</taxon>
    </lineage>
</organism>
<dbReference type="InterPro" id="IPR013589">
    <property type="entry name" value="Bac_transglu_N"/>
</dbReference>
<dbReference type="PANTHER" id="PTHR33490">
    <property type="entry name" value="BLR5614 PROTEIN-RELATED"/>
    <property type="match status" value="1"/>
</dbReference>
<keyword evidence="3" id="KW-1185">Reference proteome</keyword>
<evidence type="ECO:0000259" key="1">
    <source>
        <dbReference type="SMART" id="SM00460"/>
    </source>
</evidence>
<accession>A0ABT0HV62</accession>
<dbReference type="SMART" id="SM00460">
    <property type="entry name" value="TGc"/>
    <property type="match status" value="1"/>
</dbReference>
<dbReference type="Gene3D" id="3.10.620.30">
    <property type="match status" value="1"/>
</dbReference>
<dbReference type="RefSeq" id="WP_232563683.1">
    <property type="nucleotide sequence ID" value="NZ_JALPRF010000009.1"/>
</dbReference>
<sequence>MAIWVQLTHQTLYQYERMVYLSTQLIRLKPTAYCQAVIEDYSLTIQPANHVLHWQQDPFGNFIARVDFLEKVTRLSIQVQLTANLQSINSFDFLIDEYALFFPFEYTDSLQHDLAPYRGATEHGAYLTQWIGQISHQSRQETVSFLINLTQQVCQAIIYQVRLQPGVQAADETLRRSTGSCRDCAWLLVQLVRKLGLAARFVSGYLVELSDSLSDTSTDATRDSLALHAWTEVYLPGAGWLGLDPTSGMVVTEAYIPLASSPDPVGAAVISGTTDSAQATLSYSSTVVHLP</sequence>
<dbReference type="Pfam" id="PF01841">
    <property type="entry name" value="Transglut_core"/>
    <property type="match status" value="1"/>
</dbReference>
<name>A0ABT0HV62_9BACT</name>
<comment type="caution">
    <text evidence="2">The sequence shown here is derived from an EMBL/GenBank/DDBJ whole genome shotgun (WGS) entry which is preliminary data.</text>
</comment>